<evidence type="ECO:0000256" key="5">
    <source>
        <dbReference type="ARBA" id="ARBA00023065"/>
    </source>
</evidence>
<dbReference type="GO" id="GO:0005886">
    <property type="term" value="C:plasma membrane"/>
    <property type="evidence" value="ECO:0007669"/>
    <property type="project" value="TreeGrafter"/>
</dbReference>
<name>C6HRS5_AJECH</name>
<dbReference type="PANTHER" id="PTHR31064">
    <property type="entry name" value="POTASSIUM TRANSPORT PROTEIN DDB_G0292412-RELATED"/>
    <property type="match status" value="1"/>
</dbReference>
<dbReference type="PANTHER" id="PTHR31064:SF5">
    <property type="entry name" value="POTASSIUM ION TRANSPORTER (EUROFUNG)"/>
    <property type="match status" value="1"/>
</dbReference>
<dbReference type="GO" id="GO:0030007">
    <property type="term" value="P:intracellular potassium ion homeostasis"/>
    <property type="evidence" value="ECO:0007669"/>
    <property type="project" value="TreeGrafter"/>
</dbReference>
<organism evidence="8 9">
    <name type="scientific">Ajellomyces capsulatus (strain H143)</name>
    <name type="common">Darling's disease fungus</name>
    <name type="synonym">Histoplasma capsulatum</name>
    <dbReference type="NCBI Taxonomy" id="544712"/>
    <lineage>
        <taxon>Eukaryota</taxon>
        <taxon>Fungi</taxon>
        <taxon>Dikarya</taxon>
        <taxon>Ascomycota</taxon>
        <taxon>Pezizomycotina</taxon>
        <taxon>Eurotiomycetes</taxon>
        <taxon>Eurotiomycetidae</taxon>
        <taxon>Onygenales</taxon>
        <taxon>Ajellomycetaceae</taxon>
        <taxon>Histoplasma</taxon>
    </lineage>
</organism>
<dbReference type="VEuPathDB" id="FungiDB:HCDG_08660"/>
<dbReference type="HOGENOM" id="CLU_2468538_0_0_1"/>
<dbReference type="AlphaFoldDB" id="C6HRS5"/>
<feature type="compositionally biased region" description="Basic and acidic residues" evidence="7">
    <location>
        <begin position="64"/>
        <end position="74"/>
    </location>
</feature>
<keyword evidence="2" id="KW-0813">Transport</keyword>
<keyword evidence="4" id="KW-1133">Transmembrane helix</keyword>
<dbReference type="GO" id="GO:0140107">
    <property type="term" value="F:high-affinity potassium ion transmembrane transporter activity"/>
    <property type="evidence" value="ECO:0007669"/>
    <property type="project" value="TreeGrafter"/>
</dbReference>
<dbReference type="Pfam" id="PF02386">
    <property type="entry name" value="TrkH"/>
    <property type="match status" value="1"/>
</dbReference>
<dbReference type="OMA" id="CHREYSI"/>
<evidence type="ECO:0000256" key="1">
    <source>
        <dbReference type="ARBA" id="ARBA00004141"/>
    </source>
</evidence>
<keyword evidence="6" id="KW-0472">Membrane</keyword>
<protein>
    <submittedName>
        <fullName evidence="8">Potassium uptake transporter</fullName>
    </submittedName>
</protein>
<evidence type="ECO:0000256" key="2">
    <source>
        <dbReference type="ARBA" id="ARBA00022448"/>
    </source>
</evidence>
<comment type="subcellular location">
    <subcellularLocation>
        <location evidence="1">Membrane</location>
        <topology evidence="1">Multi-pass membrane protein</topology>
    </subcellularLocation>
</comment>
<dbReference type="EMBL" id="GG692436">
    <property type="protein sequence ID" value="EER37209.1"/>
    <property type="molecule type" value="Genomic_DNA"/>
</dbReference>
<dbReference type="Proteomes" id="UP000002624">
    <property type="component" value="Unassembled WGS sequence"/>
</dbReference>
<gene>
    <name evidence="8" type="ORF">HCDG_08660</name>
</gene>
<proteinExistence type="predicted"/>
<evidence type="ECO:0000256" key="6">
    <source>
        <dbReference type="ARBA" id="ARBA00023136"/>
    </source>
</evidence>
<evidence type="ECO:0000256" key="4">
    <source>
        <dbReference type="ARBA" id="ARBA00022989"/>
    </source>
</evidence>
<dbReference type="GO" id="GO:1990573">
    <property type="term" value="P:potassium ion import across plasma membrane"/>
    <property type="evidence" value="ECO:0007669"/>
    <property type="project" value="TreeGrafter"/>
</dbReference>
<reference evidence="9" key="1">
    <citation type="submission" date="2009-05" db="EMBL/GenBank/DDBJ databases">
        <title>The genome sequence of Ajellomyces capsulatus strain H143.</title>
        <authorList>
            <person name="Champion M."/>
            <person name="Cuomo C.A."/>
            <person name="Ma L.-J."/>
            <person name="Henn M.R."/>
            <person name="Sil A."/>
            <person name="Goldman B."/>
            <person name="Young S.K."/>
            <person name="Kodira C.D."/>
            <person name="Zeng Q."/>
            <person name="Koehrsen M."/>
            <person name="Alvarado L."/>
            <person name="Berlin A.M."/>
            <person name="Borenstein D."/>
            <person name="Chen Z."/>
            <person name="Engels R."/>
            <person name="Freedman E."/>
            <person name="Gellesch M."/>
            <person name="Goldberg J."/>
            <person name="Griggs A."/>
            <person name="Gujja S."/>
            <person name="Heiman D.I."/>
            <person name="Hepburn T.A."/>
            <person name="Howarth C."/>
            <person name="Jen D."/>
            <person name="Larson L."/>
            <person name="Lewis B."/>
            <person name="Mehta T."/>
            <person name="Park D."/>
            <person name="Pearson M."/>
            <person name="Roberts A."/>
            <person name="Saif S."/>
            <person name="Shea T.D."/>
            <person name="Shenoy N."/>
            <person name="Sisk P."/>
            <person name="Stolte C."/>
            <person name="Sykes S."/>
            <person name="Walk T."/>
            <person name="White J."/>
            <person name="Yandava C."/>
            <person name="Klein B."/>
            <person name="McEwen J.G."/>
            <person name="Puccia R."/>
            <person name="Goldman G.H."/>
            <person name="Felipe M.S."/>
            <person name="Nino-Vega G."/>
            <person name="San-Blas G."/>
            <person name="Taylor J.W."/>
            <person name="Mendoza L."/>
            <person name="Galagan J.E."/>
            <person name="Nusbaum C."/>
            <person name="Birren B.W."/>
        </authorList>
    </citation>
    <scope>NUCLEOTIDE SEQUENCE [LARGE SCALE GENOMIC DNA]</scope>
    <source>
        <strain evidence="9">H143</strain>
    </source>
</reference>
<evidence type="ECO:0000313" key="9">
    <source>
        <dbReference type="Proteomes" id="UP000002624"/>
    </source>
</evidence>
<dbReference type="STRING" id="544712.C6HRS5"/>
<feature type="region of interest" description="Disordered" evidence="7">
    <location>
        <begin position="64"/>
        <end position="88"/>
    </location>
</feature>
<sequence>MLFEVTSGYGNVGLSLGYPGINTSLSGKFSVFGKLIMCAMMLRGRHRGLPSQLDRAVMLPSDRLVDGDERENTTEIRNSTKIKRHHTH</sequence>
<evidence type="ECO:0000256" key="7">
    <source>
        <dbReference type="SAM" id="MobiDB-lite"/>
    </source>
</evidence>
<dbReference type="InterPro" id="IPR003445">
    <property type="entry name" value="Cat_transpt"/>
</dbReference>
<accession>C6HRS5</accession>
<evidence type="ECO:0000313" key="8">
    <source>
        <dbReference type="EMBL" id="EER37209.1"/>
    </source>
</evidence>
<keyword evidence="5" id="KW-0406">Ion transport</keyword>
<evidence type="ECO:0000256" key="3">
    <source>
        <dbReference type="ARBA" id="ARBA00022692"/>
    </source>
</evidence>
<dbReference type="InterPro" id="IPR051143">
    <property type="entry name" value="TrkH_K-transport"/>
</dbReference>
<keyword evidence="3" id="KW-0812">Transmembrane</keyword>